<dbReference type="GO" id="GO:0014069">
    <property type="term" value="C:postsynaptic density"/>
    <property type="evidence" value="ECO:0007669"/>
    <property type="project" value="TreeGrafter"/>
</dbReference>
<feature type="region of interest" description="Disordered" evidence="3">
    <location>
        <begin position="1828"/>
        <end position="1849"/>
    </location>
</feature>
<dbReference type="GO" id="GO:0098968">
    <property type="term" value="P:neurotransmitter receptor transport postsynaptic membrane to endosome"/>
    <property type="evidence" value="ECO:0007669"/>
    <property type="project" value="TreeGrafter"/>
</dbReference>
<feature type="domain" description="PDZ" evidence="4">
    <location>
        <begin position="1238"/>
        <end position="1328"/>
    </location>
</feature>
<feature type="compositionally biased region" description="Polar residues" evidence="3">
    <location>
        <begin position="1439"/>
        <end position="1451"/>
    </location>
</feature>
<evidence type="ECO:0000256" key="2">
    <source>
        <dbReference type="ARBA" id="ARBA00022737"/>
    </source>
</evidence>
<feature type="region of interest" description="Disordered" evidence="3">
    <location>
        <begin position="987"/>
        <end position="1012"/>
    </location>
</feature>
<protein>
    <submittedName>
        <fullName evidence="5">Putative leucine rich domain-containing protein</fullName>
    </submittedName>
</protein>
<dbReference type="CDD" id="cd06703">
    <property type="entry name" value="PDZ2_Scribble-like"/>
    <property type="match status" value="1"/>
</dbReference>
<feature type="compositionally biased region" description="Low complexity" evidence="3">
    <location>
        <begin position="1498"/>
        <end position="1508"/>
    </location>
</feature>
<dbReference type="Pfam" id="PF00595">
    <property type="entry name" value="PDZ"/>
    <property type="match status" value="4"/>
</dbReference>
<dbReference type="FunFam" id="2.30.42.10:FF:000064">
    <property type="entry name" value="protein lap4 isoform X1"/>
    <property type="match status" value="1"/>
</dbReference>
<feature type="compositionally biased region" description="Basic and acidic residues" evidence="3">
    <location>
        <begin position="496"/>
        <end position="507"/>
    </location>
</feature>
<dbReference type="CDD" id="cd06702">
    <property type="entry name" value="PDZ3_Scribble-like"/>
    <property type="match status" value="1"/>
</dbReference>
<feature type="region of interest" description="Disordered" evidence="3">
    <location>
        <begin position="1577"/>
        <end position="1801"/>
    </location>
</feature>
<dbReference type="InterPro" id="IPR050614">
    <property type="entry name" value="Synaptic_Scaffolding_LAP-MAGUK"/>
</dbReference>
<dbReference type="GO" id="GO:0016323">
    <property type="term" value="C:basolateral plasma membrane"/>
    <property type="evidence" value="ECO:0007669"/>
    <property type="project" value="TreeGrafter"/>
</dbReference>
<feature type="region of interest" description="Disordered" evidence="3">
    <location>
        <begin position="461"/>
        <end position="695"/>
    </location>
</feature>
<dbReference type="FunFam" id="2.30.42.10:FF:000074">
    <property type="entry name" value="protein scribble homolog isoform X2"/>
    <property type="match status" value="1"/>
</dbReference>
<feature type="compositionally biased region" description="Polar residues" evidence="3">
    <location>
        <begin position="1969"/>
        <end position="1992"/>
    </location>
</feature>
<dbReference type="GO" id="GO:0043113">
    <property type="term" value="P:receptor clustering"/>
    <property type="evidence" value="ECO:0007669"/>
    <property type="project" value="TreeGrafter"/>
</dbReference>
<dbReference type="PANTHER" id="PTHR23119:SF44">
    <property type="entry name" value="PROTEIN LAP4"/>
    <property type="match status" value="1"/>
</dbReference>
<feature type="region of interest" description="Disordered" evidence="3">
    <location>
        <begin position="1076"/>
        <end position="1128"/>
    </location>
</feature>
<sequence>MFRCIPLFRGCNRQVEYIDKRHSNLFSIPDDVLRYARTLEELLLDANHIRDLPRGLFRLTKLRRLSVNDNEISQLPSDIANLMNLVDLDVSKNDVQEIPENIKYLKSLQSADFSSNPLSKLPAGFVQLRSLTVLGLNDVSLTQLPHDFGSLSNLVSLELRENYLKGLPLSFAFLVKLERLDLGSNDFEELPIVVGQLSSLQELWLDSNELSTLPKEIGQLRRLMCLDVSENKLSHLPDELCELESLTDLHLSQNYLEALPEDIGRLRKLTIFKIDQNRLGSLPESIGDCVSLQELILTDNLLTELPTSIGRLVNLNNLNADCNQLSELPAEIGLLVRLGVLSLRENCLQRLPPETGTLRRLHVLDVSGNRLQNLPLTVTALNLKALWLAKNQSQPMLKFQTDLDEATGDKVLTCFLLPQQDDHTESMENLLRDSTEQDSRLSWDQKAENRSSAVKFVEEAVEEKPDRDLETQFVRHDTPHPRELKARHQKFVQKTKNIDGHVMSHSDEDGEVGVYRPHRTSTGSMQSTSSVETAPCQSREGEPGGRPGSGSDQEPDVRPVSVAEEEFQHTTRVAQNGVVPVTHVGGSPESSGDEDDKRESDRHVAFTHEGPEEPADGQKNRLHRRDTPHHLKNKRIHMGSTREDQERVASILMQALRRPEEEEPLPPPPPSPPRERQRMDSESELDAANTSFGDGDAAPAAVVEEHMRIYVERNASGLGLSVAGGKNSTPFKGEDEGIFISKITEGGPAERAGLRVGDKILSVNNMSVVDIDHYEAVNTLKAAGNRISLLVSREAQRPSSSLAREPMTVAAAPPKVPLQQTRSEPLHPSEVEEPLPPSVAASLPQQRVRPPATGGAQSLLAPLPPGDGDQRSLPTTPEPRTPEPDFETKREIIYTTLIRDHNGLGFSIAGGKGGTPYKDDSQGIFISRIAEGGAAARDGKLRVGDRVLSINGIDMDGVRHDQAVAMLTGLERFVRLVVQREELVLRDPNRPQPSLPTATTLTTSATTTSRPYGGSLYSSSSYMANRPSYLGGYKRPGPIGSVGTAGGGDDAVAGDKQPANTKTTYSIYTKLPGLRNDTTTLAGSGQPTSHPVLPHQPYSFPSAQRDPPLPAAHPSEPIYANSGDPGGLGTSLSSFRPARVMPHGTHAIGNGFPPAAGGVQAATLNPSSSPSSQRLKGPLVTVTIQQPDPYAPLAAEFPPAPKTLGRTTEVITRTTLTETTTTRVTNNILSLTPGSEEDVTLVKAGGPLGLSIIGGTDHPCHPFGADEPGIFVSKIVPDGAASKCARLRVGDRLLKVNGVDVTKCTHQEAVMALLDPSYEVVLTVRHDPLPSGWQELVIQREPGEKLGMNIKGGVQGHSGTPADPSDESIFISKVNTNGAALRDGRLKPGMRIVEVNGLSLLGATHQEAVNILRTAGDTIRLVVCDGYNAATTAGEGESPQESSLKTAASVSSIDHEDEVTVALREEQSALRETAQWEKEDRDIIEKMKKERDADSHSLHSFTSVSSQHSGKALATLPADGKAVAVPADSKSVEQRVMEVVRAAEQLVSPALAAAATSVAPPTAVPPGEQKTTTVIMTKKSVSHPPASAAATLVRSDRPTVSPPPPPSATSSAPSTLQHQNRHHSPPAAPPKSPQSGDDVFLPPSHPPRDDRIGGGGSPVENGTLSSHASSLPPEPSRPIKPSKLSLGPKPVPPPKPRKLQGFVAEPESLTFIEKKHHFESMQQQHQQGSLLPGAQAPEAKRFSFLSESELQKMREEQESKRDGRWLHQDDSGEEEEEDEKTEGDEDVEMPPPAAHPEAETEVDSPMLMEAGPMRQVPPVPAVRTVKAERRLQERQQQLDEEQRAHPGSITDAEQRMLEAEKRAAWRQARMKSLEEDAVQAQAMLAHMTESVEVRPVSPIFKAVNINIDEATEQQLSREQRRDVCDDENRNNLEHPELDSDREQSLGHKIETTTEKILSLELHGRHEGGTNDNARWPTSTQGVRSISDTHPYC</sequence>
<evidence type="ECO:0000256" key="1">
    <source>
        <dbReference type="ARBA" id="ARBA00022614"/>
    </source>
</evidence>
<dbReference type="InterPro" id="IPR032675">
    <property type="entry name" value="LRR_dom_sf"/>
</dbReference>
<dbReference type="InterPro" id="IPR001611">
    <property type="entry name" value="Leu-rich_rpt"/>
</dbReference>
<dbReference type="Pfam" id="PF23598">
    <property type="entry name" value="LRR_14"/>
    <property type="match status" value="1"/>
</dbReference>
<dbReference type="GO" id="GO:0098609">
    <property type="term" value="P:cell-cell adhesion"/>
    <property type="evidence" value="ECO:0007669"/>
    <property type="project" value="TreeGrafter"/>
</dbReference>
<dbReference type="InterPro" id="IPR001478">
    <property type="entry name" value="PDZ"/>
</dbReference>
<keyword evidence="2" id="KW-0677">Repeat</keyword>
<proteinExistence type="evidence at transcript level"/>
<name>A0A1E1X6U6_9ACAR</name>
<dbReference type="SMART" id="SM00228">
    <property type="entry name" value="PDZ"/>
    <property type="match status" value="4"/>
</dbReference>
<dbReference type="Gene3D" id="2.30.42.10">
    <property type="match status" value="4"/>
</dbReference>
<feature type="compositionally biased region" description="Basic and acidic residues" evidence="3">
    <location>
        <begin position="1915"/>
        <end position="1945"/>
    </location>
</feature>
<dbReference type="CDD" id="cd06701">
    <property type="entry name" value="PDZ4_Scribble-like"/>
    <property type="match status" value="1"/>
</dbReference>
<dbReference type="EMBL" id="GFAC01004215">
    <property type="protein sequence ID" value="JAT94973.1"/>
    <property type="molecule type" value="mRNA"/>
</dbReference>
<feature type="compositionally biased region" description="Basic and acidic residues" evidence="3">
    <location>
        <begin position="1749"/>
        <end position="1770"/>
    </location>
</feature>
<dbReference type="PROSITE" id="PS51450">
    <property type="entry name" value="LRR"/>
    <property type="match status" value="2"/>
</dbReference>
<evidence type="ECO:0000313" key="5">
    <source>
        <dbReference type="EMBL" id="JAT94973.1"/>
    </source>
</evidence>
<feature type="region of interest" description="Disordered" evidence="3">
    <location>
        <begin position="1489"/>
        <end position="1508"/>
    </location>
</feature>
<dbReference type="Gene3D" id="3.80.10.10">
    <property type="entry name" value="Ribonuclease Inhibitor"/>
    <property type="match status" value="4"/>
</dbReference>
<evidence type="ECO:0000256" key="3">
    <source>
        <dbReference type="SAM" id="MobiDB-lite"/>
    </source>
</evidence>
<dbReference type="FunFam" id="3.80.10.10:FF:000338">
    <property type="entry name" value="protein scribble homolog isoform X12"/>
    <property type="match status" value="1"/>
</dbReference>
<keyword evidence="1" id="KW-0433">Leucine-rich repeat</keyword>
<dbReference type="SUPFAM" id="SSF50156">
    <property type="entry name" value="PDZ domain-like"/>
    <property type="match status" value="4"/>
</dbReference>
<organism evidence="5">
    <name type="scientific">Amblyomma aureolatum</name>
    <dbReference type="NCBI Taxonomy" id="187763"/>
    <lineage>
        <taxon>Eukaryota</taxon>
        <taxon>Metazoa</taxon>
        <taxon>Ecdysozoa</taxon>
        <taxon>Arthropoda</taxon>
        <taxon>Chelicerata</taxon>
        <taxon>Arachnida</taxon>
        <taxon>Acari</taxon>
        <taxon>Parasitiformes</taxon>
        <taxon>Ixodida</taxon>
        <taxon>Ixodoidea</taxon>
        <taxon>Ixodidae</taxon>
        <taxon>Amblyomminae</taxon>
        <taxon>Amblyomma</taxon>
    </lineage>
</organism>
<evidence type="ECO:0000259" key="4">
    <source>
        <dbReference type="PROSITE" id="PS50106"/>
    </source>
</evidence>
<dbReference type="InterPro" id="IPR055414">
    <property type="entry name" value="LRR_R13L4/SHOC2-like"/>
</dbReference>
<feature type="compositionally biased region" description="Basic and acidic residues" evidence="3">
    <location>
        <begin position="595"/>
        <end position="619"/>
    </location>
</feature>
<dbReference type="PROSITE" id="PS50106">
    <property type="entry name" value="PDZ"/>
    <property type="match status" value="4"/>
</dbReference>
<feature type="compositionally biased region" description="Low complexity" evidence="3">
    <location>
        <begin position="995"/>
        <end position="1012"/>
    </location>
</feature>
<dbReference type="CDD" id="cd06704">
    <property type="entry name" value="PDZ1_Scribble-like"/>
    <property type="match status" value="1"/>
</dbReference>
<dbReference type="GO" id="GO:0045197">
    <property type="term" value="P:establishment or maintenance of epithelial cell apical/basal polarity"/>
    <property type="evidence" value="ECO:0007669"/>
    <property type="project" value="TreeGrafter"/>
</dbReference>
<dbReference type="InterPro" id="IPR036034">
    <property type="entry name" value="PDZ_sf"/>
</dbReference>
<dbReference type="GO" id="GO:0005912">
    <property type="term" value="C:adherens junction"/>
    <property type="evidence" value="ECO:0007669"/>
    <property type="project" value="TreeGrafter"/>
</dbReference>
<dbReference type="FunFam" id="2.30.42.10:FF:000444">
    <property type="match status" value="1"/>
</dbReference>
<feature type="domain" description="PDZ" evidence="4">
    <location>
        <begin position="894"/>
        <end position="982"/>
    </location>
</feature>
<dbReference type="InterPro" id="IPR003591">
    <property type="entry name" value="Leu-rich_rpt_typical-subtyp"/>
</dbReference>
<feature type="compositionally biased region" description="Basic residues" evidence="3">
    <location>
        <begin position="620"/>
        <end position="637"/>
    </location>
</feature>
<feature type="compositionally biased region" description="Polar residues" evidence="3">
    <location>
        <begin position="1660"/>
        <end position="1669"/>
    </location>
</feature>
<dbReference type="SMART" id="SM00364">
    <property type="entry name" value="LRR_BAC"/>
    <property type="match status" value="9"/>
</dbReference>
<feature type="domain" description="PDZ" evidence="4">
    <location>
        <begin position="1335"/>
        <end position="1423"/>
    </location>
</feature>
<feature type="compositionally biased region" description="Basic and acidic residues" evidence="3">
    <location>
        <begin position="1828"/>
        <end position="1844"/>
    </location>
</feature>
<feature type="compositionally biased region" description="Low complexity" evidence="3">
    <location>
        <begin position="1679"/>
        <end position="1688"/>
    </location>
</feature>
<feature type="compositionally biased region" description="Polar residues" evidence="3">
    <location>
        <begin position="520"/>
        <end position="536"/>
    </location>
</feature>
<feature type="domain" description="PDZ" evidence="4">
    <location>
        <begin position="708"/>
        <end position="795"/>
    </location>
</feature>
<feature type="compositionally biased region" description="Polar residues" evidence="3">
    <location>
        <begin position="1076"/>
        <end position="1089"/>
    </location>
</feature>
<feature type="region of interest" description="Disordered" evidence="3">
    <location>
        <begin position="797"/>
        <end position="888"/>
    </location>
</feature>
<dbReference type="GO" id="GO:0045211">
    <property type="term" value="C:postsynaptic membrane"/>
    <property type="evidence" value="ECO:0007669"/>
    <property type="project" value="TreeGrafter"/>
</dbReference>
<feature type="compositionally biased region" description="Acidic residues" evidence="3">
    <location>
        <begin position="1771"/>
        <end position="1788"/>
    </location>
</feature>
<dbReference type="Pfam" id="PF13855">
    <property type="entry name" value="LRR_8"/>
    <property type="match status" value="1"/>
</dbReference>
<reference evidence="5" key="1">
    <citation type="journal article" date="2017" name="Front. Cell. Infect. Microbiol.">
        <title>The Distinct Transcriptional Response of the Midgut of Amblyomma sculptum and Amblyomma aureolatum Ticks to Rickettsia rickettsii Correlates to Their Differences in Susceptibility to Infection.</title>
        <authorList>
            <person name="Martins L.A."/>
            <person name="Galletti M.F.B.M."/>
            <person name="Ribeiro J.M."/>
            <person name="Fujita A."/>
            <person name="Costa F.B."/>
            <person name="Labruna M.B."/>
            <person name="Daffre S."/>
            <person name="Fogaca A.C."/>
        </authorList>
    </citation>
    <scope>NUCLEOTIDE SEQUENCE</scope>
</reference>
<feature type="region of interest" description="Disordered" evidence="3">
    <location>
        <begin position="1913"/>
        <end position="1945"/>
    </location>
</feature>
<dbReference type="SMART" id="SM00369">
    <property type="entry name" value="LRR_TYP"/>
    <property type="match status" value="13"/>
</dbReference>
<feature type="region of interest" description="Disordered" evidence="3">
    <location>
        <begin position="1964"/>
        <end position="1992"/>
    </location>
</feature>
<dbReference type="PANTHER" id="PTHR23119">
    <property type="entry name" value="DISCS LARGE"/>
    <property type="match status" value="1"/>
</dbReference>
<feature type="compositionally biased region" description="Polar residues" evidence="3">
    <location>
        <begin position="1720"/>
        <end position="1729"/>
    </location>
</feature>
<dbReference type="GO" id="GO:0098887">
    <property type="term" value="P:neurotransmitter receptor transport, endosome to postsynaptic membrane"/>
    <property type="evidence" value="ECO:0007669"/>
    <property type="project" value="TreeGrafter"/>
</dbReference>
<feature type="compositionally biased region" description="Basic and acidic residues" evidence="3">
    <location>
        <begin position="461"/>
        <end position="486"/>
    </location>
</feature>
<dbReference type="GO" id="GO:0019901">
    <property type="term" value="F:protein kinase binding"/>
    <property type="evidence" value="ECO:0007669"/>
    <property type="project" value="TreeGrafter"/>
</dbReference>
<accession>A0A1E1X6U6</accession>
<dbReference type="SUPFAM" id="SSF52058">
    <property type="entry name" value="L domain-like"/>
    <property type="match status" value="2"/>
</dbReference>
<feature type="region of interest" description="Disordered" evidence="3">
    <location>
        <begin position="1431"/>
        <end position="1451"/>
    </location>
</feature>